<gene>
    <name evidence="2" type="ORF">FYJ39_15920</name>
</gene>
<dbReference type="InterPro" id="IPR004013">
    <property type="entry name" value="PHP_dom"/>
</dbReference>
<dbReference type="InterPro" id="IPR016195">
    <property type="entry name" value="Pol/histidinol_Pase-like"/>
</dbReference>
<dbReference type="Proteomes" id="UP000429958">
    <property type="component" value="Unassembled WGS sequence"/>
</dbReference>
<dbReference type="GO" id="GO:0006260">
    <property type="term" value="P:DNA replication"/>
    <property type="evidence" value="ECO:0007669"/>
    <property type="project" value="InterPro"/>
</dbReference>
<dbReference type="AlphaFoldDB" id="A0A7X2TDJ4"/>
<dbReference type="InterPro" id="IPR011708">
    <property type="entry name" value="DNA_pol3_alpha_NTPase_dom"/>
</dbReference>
<dbReference type="EMBL" id="VUMD01000017">
    <property type="protein sequence ID" value="MSS38002.1"/>
    <property type="molecule type" value="Genomic_DNA"/>
</dbReference>
<dbReference type="Gene3D" id="3.20.20.140">
    <property type="entry name" value="Metal-dependent hydrolases"/>
    <property type="match status" value="2"/>
</dbReference>
<comment type="caution">
    <text evidence="2">The sequence shown here is derived from an EMBL/GenBank/DDBJ whole genome shotgun (WGS) entry which is preliminary data.</text>
</comment>
<dbReference type="SMART" id="SM00481">
    <property type="entry name" value="POLIIIAc"/>
    <property type="match status" value="1"/>
</dbReference>
<feature type="domain" description="Polymerase/histidinol phosphatase N-terminal" evidence="1">
    <location>
        <begin position="7"/>
        <end position="74"/>
    </location>
</feature>
<dbReference type="InterPro" id="IPR003141">
    <property type="entry name" value="Pol/His_phosphatase_N"/>
</dbReference>
<accession>A0A7X2TDJ4</accession>
<dbReference type="SUPFAM" id="SSF89550">
    <property type="entry name" value="PHP domain-like"/>
    <property type="match status" value="1"/>
</dbReference>
<evidence type="ECO:0000259" key="1">
    <source>
        <dbReference type="SMART" id="SM00481"/>
    </source>
</evidence>
<dbReference type="PANTHER" id="PTHR32294:SF0">
    <property type="entry name" value="DNA POLYMERASE III SUBUNIT ALPHA"/>
    <property type="match status" value="1"/>
</dbReference>
<protein>
    <submittedName>
        <fullName evidence="2">PHP domain-containing protein</fullName>
    </submittedName>
</protein>
<reference evidence="2 3" key="1">
    <citation type="submission" date="2019-08" db="EMBL/GenBank/DDBJ databases">
        <title>In-depth cultivation of the pig gut microbiome towards novel bacterial diversity and tailored functional studies.</title>
        <authorList>
            <person name="Wylensek D."/>
            <person name="Hitch T.C.A."/>
            <person name="Clavel T."/>
        </authorList>
    </citation>
    <scope>NUCLEOTIDE SEQUENCE [LARGE SCALE GENOMIC DNA]</scope>
    <source>
        <strain evidence="2 3">WCA-389-WT-23D1</strain>
    </source>
</reference>
<dbReference type="Pfam" id="PF02811">
    <property type="entry name" value="PHP"/>
    <property type="match status" value="1"/>
</dbReference>
<dbReference type="Pfam" id="PF07733">
    <property type="entry name" value="DNA_pol3_alpha"/>
    <property type="match status" value="2"/>
</dbReference>
<keyword evidence="3" id="KW-1185">Reference proteome</keyword>
<dbReference type="InterPro" id="IPR004805">
    <property type="entry name" value="DnaE2/DnaE/PolC"/>
</dbReference>
<dbReference type="PANTHER" id="PTHR32294">
    <property type="entry name" value="DNA POLYMERASE III SUBUNIT ALPHA"/>
    <property type="match status" value="1"/>
</dbReference>
<evidence type="ECO:0000313" key="2">
    <source>
        <dbReference type="EMBL" id="MSS38002.1"/>
    </source>
</evidence>
<evidence type="ECO:0000313" key="3">
    <source>
        <dbReference type="Proteomes" id="UP000429958"/>
    </source>
</evidence>
<proteinExistence type="predicted"/>
<sequence>MNEVKSAILHCHSDGSIRDSAMKVQTLVDRAKELGASAVALTDHGSMINYIEFTKACQNAGINPIIGVEAYVEEHNEGRRHLILMAKDYQHGFKALIKAVSESNERTEDGFPRMNKEILTRNFGEGSLGHGYVIATSACISGVLGALMSINDKIYTTVEKHVTAQKNLESPTSPGYLKNKGRMDKIKARLSEISASSSELKKAASKSLLTLERKALNAPEGSEKQKEARKVFNEAFATKSQAAIDLAALMGEKAKLTEEAARLKPILAGMEKDIKKWQTLQAKIDAVMGNHIQSDKIDETLTKEALWYQKTFGKDDFYIELQYHGFPQEKEIMPRLAKLSEELGIPAVLANDAHIPRKTGDDILARAIIRTTRFLNAWEEPTASDKELYVKPDKELIDWVSKIIPKDQVLAAYDNIEKIASQCHIEIPDEKHYPKFITPDGSTAEEYLRKMAYEGIAKRYPDGFPNGQADYDRLEYELKIMCDMGYADYHCIVEDFLRYARAAGKLDLDNPEQQKLALSFDVPAIEKYTANLPGETVGPGRGSAAGSLVCYLIGITNIDPLKYGLLFERFLNPERVSMPEQYRASNVNPITQGCAA</sequence>
<name>A0A7X2TDJ4_9CLOT</name>
<organism evidence="2 3">
    <name type="scientific">Clostridium porci</name>
    <dbReference type="NCBI Taxonomy" id="2605778"/>
    <lineage>
        <taxon>Bacteria</taxon>
        <taxon>Bacillati</taxon>
        <taxon>Bacillota</taxon>
        <taxon>Clostridia</taxon>
        <taxon>Eubacteriales</taxon>
        <taxon>Clostridiaceae</taxon>
        <taxon>Clostridium</taxon>
    </lineage>
</organism>
<dbReference type="GO" id="GO:0008408">
    <property type="term" value="F:3'-5' exonuclease activity"/>
    <property type="evidence" value="ECO:0007669"/>
    <property type="project" value="InterPro"/>
</dbReference>